<feature type="domain" description="N-acetyltransferase" evidence="1">
    <location>
        <begin position="14"/>
        <end position="148"/>
    </location>
</feature>
<protein>
    <submittedName>
        <fullName evidence="2">GNAT family N-acetyltransferase</fullName>
    </submittedName>
</protein>
<reference evidence="2" key="1">
    <citation type="submission" date="2022-02" db="EMBL/GenBank/DDBJ databases">
        <title>Vibrio sp. nov., a new bacterium isolated from Bohai sea, China.</title>
        <authorList>
            <person name="Yuan Y."/>
        </authorList>
    </citation>
    <scope>NUCLEOTIDE SEQUENCE</scope>
    <source>
        <strain evidence="2">DBSS07</strain>
    </source>
</reference>
<gene>
    <name evidence="2" type="ORF">MD483_20365</name>
</gene>
<dbReference type="RefSeq" id="WP_252031224.1">
    <property type="nucleotide sequence ID" value="NZ_JAKRRX010000188.1"/>
</dbReference>
<sequence>MHDFCHRIVDINDSDFQQLTYELSGVLSVLTNDSGNSSFNQDAFDSNSDAAIVVYSSSHPVACGVFRLVSEQICELKRMYSKQVGAGGYLLAELERIAKKKGYQEAILSTRRVNTRAIAFYLRKQYCECEPYGRYVGVDRSICFRKKL</sequence>
<name>A0A9X3CHZ6_9VIBR</name>
<accession>A0A9X3CHZ6</accession>
<dbReference type="Pfam" id="PF00583">
    <property type="entry name" value="Acetyltransf_1"/>
    <property type="match status" value="1"/>
</dbReference>
<organism evidence="2 3">
    <name type="scientific">Vibrio paucivorans</name>
    <dbReference type="NCBI Taxonomy" id="2829489"/>
    <lineage>
        <taxon>Bacteria</taxon>
        <taxon>Pseudomonadati</taxon>
        <taxon>Pseudomonadota</taxon>
        <taxon>Gammaproteobacteria</taxon>
        <taxon>Vibrionales</taxon>
        <taxon>Vibrionaceae</taxon>
        <taxon>Vibrio</taxon>
    </lineage>
</organism>
<dbReference type="EMBL" id="JAKRRX010000188">
    <property type="protein sequence ID" value="MCW8336169.1"/>
    <property type="molecule type" value="Genomic_DNA"/>
</dbReference>
<dbReference type="Proteomes" id="UP001155586">
    <property type="component" value="Unassembled WGS sequence"/>
</dbReference>
<evidence type="ECO:0000313" key="3">
    <source>
        <dbReference type="Proteomes" id="UP001155586"/>
    </source>
</evidence>
<evidence type="ECO:0000259" key="1">
    <source>
        <dbReference type="PROSITE" id="PS51186"/>
    </source>
</evidence>
<comment type="caution">
    <text evidence="2">The sequence shown here is derived from an EMBL/GenBank/DDBJ whole genome shotgun (WGS) entry which is preliminary data.</text>
</comment>
<dbReference type="GO" id="GO:0016747">
    <property type="term" value="F:acyltransferase activity, transferring groups other than amino-acyl groups"/>
    <property type="evidence" value="ECO:0007669"/>
    <property type="project" value="InterPro"/>
</dbReference>
<dbReference type="InterPro" id="IPR016181">
    <property type="entry name" value="Acyl_CoA_acyltransferase"/>
</dbReference>
<keyword evidence="3" id="KW-1185">Reference proteome</keyword>
<dbReference type="Gene3D" id="3.40.630.30">
    <property type="match status" value="1"/>
</dbReference>
<dbReference type="AlphaFoldDB" id="A0A9X3CHZ6"/>
<dbReference type="InterPro" id="IPR000182">
    <property type="entry name" value="GNAT_dom"/>
</dbReference>
<dbReference type="PROSITE" id="PS51186">
    <property type="entry name" value="GNAT"/>
    <property type="match status" value="1"/>
</dbReference>
<dbReference type="SUPFAM" id="SSF55729">
    <property type="entry name" value="Acyl-CoA N-acyltransferases (Nat)"/>
    <property type="match status" value="1"/>
</dbReference>
<evidence type="ECO:0000313" key="2">
    <source>
        <dbReference type="EMBL" id="MCW8336169.1"/>
    </source>
</evidence>
<proteinExistence type="predicted"/>